<evidence type="ECO:0000313" key="15">
    <source>
        <dbReference type="Proteomes" id="UP000685013"/>
    </source>
</evidence>
<evidence type="ECO:0000256" key="12">
    <source>
        <dbReference type="SAM" id="MobiDB-lite"/>
    </source>
</evidence>
<evidence type="ECO:0000256" key="11">
    <source>
        <dbReference type="ARBA" id="ARBA00077449"/>
    </source>
</evidence>
<evidence type="ECO:0000256" key="7">
    <source>
        <dbReference type="ARBA" id="ARBA00022982"/>
    </source>
</evidence>
<sequence length="490" mass="54840">MDFSPEEQIKRKTTSDGEKIVWLCFSSLRLPLLRRINLTNSIKRRMPNGNLKKNRKEKKKPLFSDRTNGGFQQNFLFSSLLLVYESEEQLLNHKSGFYTQNSMLPLPTHPPTLPISKAAAVLCFACNPQENHKIAFMWIQEKRQTGAEADLAFSLEGPCVTHINPRPEYTPSALNLTQERKGTWLGLCLHIGQWALEEKLMTLFVYGEAHRMSRTGIDMNSQMAFTQSCKSPMARFASDSFTLHRIPLSFRIPQPLLKPIAAGFRTSRRKFSGIVCQTLPNPADTSSDAVKSADGPESVGDSTGQTASSSSNQGFPEFPDKNINRRVAIISTVSALALFLSARLDFGVSLKDLAAAALPYEEALSNGKPTVVEFYADWCEVCRELAPDVYKVEQQFKDRVNFVMLNVDNTKWEQELDEFGVEGIPHFAFLDKQGNEEGNVVGRLPRQYLLENVDALARGEASIPHARVVGQFSSAEARKVHQISDPRSHG</sequence>
<dbReference type="GO" id="GO:0010190">
    <property type="term" value="P:cytochrome b6f complex assembly"/>
    <property type="evidence" value="ECO:0007669"/>
    <property type="project" value="TreeGrafter"/>
</dbReference>
<keyword evidence="7" id="KW-0249">Electron transport</keyword>
<evidence type="ECO:0000256" key="5">
    <source>
        <dbReference type="ARBA" id="ARBA00022640"/>
    </source>
</evidence>
<keyword evidence="9" id="KW-0676">Redox-active center</keyword>
<evidence type="ECO:0000256" key="8">
    <source>
        <dbReference type="ARBA" id="ARBA00023157"/>
    </source>
</evidence>
<accession>A0AAV6NX22</accession>
<evidence type="ECO:0000256" key="2">
    <source>
        <dbReference type="ARBA" id="ARBA00008987"/>
    </source>
</evidence>
<dbReference type="FunFam" id="3.40.30.10:FF:000145">
    <property type="entry name" value="thioredoxin-like protein HCF164, chloroplastic"/>
    <property type="match status" value="1"/>
</dbReference>
<comment type="subcellular location">
    <subcellularLocation>
        <location evidence="1">Plastid</location>
        <location evidence="1">Chloroplast</location>
    </subcellularLocation>
</comment>
<evidence type="ECO:0000256" key="6">
    <source>
        <dbReference type="ARBA" id="ARBA00022946"/>
    </source>
</evidence>
<dbReference type="PANTHER" id="PTHR47353">
    <property type="entry name" value="THIOREDOXIN-LIKE PROTEIN HCF164, CHLOROPLASTIC"/>
    <property type="match status" value="1"/>
</dbReference>
<name>A0AAV6NX22_9ROSI</name>
<evidence type="ECO:0000256" key="4">
    <source>
        <dbReference type="ARBA" id="ARBA00022528"/>
    </source>
</evidence>
<evidence type="ECO:0000256" key="9">
    <source>
        <dbReference type="ARBA" id="ARBA00023284"/>
    </source>
</evidence>
<organism evidence="14 15">
    <name type="scientific">Cucurbita argyrosperma subsp. sororia</name>
    <dbReference type="NCBI Taxonomy" id="37648"/>
    <lineage>
        <taxon>Eukaryota</taxon>
        <taxon>Viridiplantae</taxon>
        <taxon>Streptophyta</taxon>
        <taxon>Embryophyta</taxon>
        <taxon>Tracheophyta</taxon>
        <taxon>Spermatophyta</taxon>
        <taxon>Magnoliopsida</taxon>
        <taxon>eudicotyledons</taxon>
        <taxon>Gunneridae</taxon>
        <taxon>Pentapetalae</taxon>
        <taxon>rosids</taxon>
        <taxon>fabids</taxon>
        <taxon>Cucurbitales</taxon>
        <taxon>Cucurbitaceae</taxon>
        <taxon>Cucurbiteae</taxon>
        <taxon>Cucurbita</taxon>
    </lineage>
</organism>
<evidence type="ECO:0000256" key="1">
    <source>
        <dbReference type="ARBA" id="ARBA00004229"/>
    </source>
</evidence>
<comment type="similarity">
    <text evidence="2">Belongs to the thioredoxin family.</text>
</comment>
<evidence type="ECO:0000256" key="3">
    <source>
        <dbReference type="ARBA" id="ARBA00022448"/>
    </source>
</evidence>
<keyword evidence="8" id="KW-1015">Disulfide bond</keyword>
<dbReference type="InterPro" id="IPR044241">
    <property type="entry name" value="TxlA/HCF164"/>
</dbReference>
<protein>
    <recommendedName>
        <fullName evidence="10">Thioredoxin-like protein HCF164, chloroplastic</fullName>
    </recommendedName>
    <alternativeName>
        <fullName evidence="11">Protein HIGH CHLOROPHYLL FLUORESCENCE 164</fullName>
    </alternativeName>
</protein>
<feature type="non-terminal residue" evidence="14">
    <location>
        <position position="1"/>
    </location>
</feature>
<keyword evidence="3" id="KW-0813">Transport</keyword>
<dbReference type="Proteomes" id="UP000685013">
    <property type="component" value="Chromosome 3"/>
</dbReference>
<dbReference type="AlphaFoldDB" id="A0AAV6NX22"/>
<dbReference type="Pfam" id="PF00085">
    <property type="entry name" value="Thioredoxin"/>
    <property type="match status" value="1"/>
</dbReference>
<feature type="region of interest" description="Disordered" evidence="12">
    <location>
        <begin position="44"/>
        <end position="66"/>
    </location>
</feature>
<gene>
    <name evidence="14" type="primary">HCF164</name>
    <name evidence="14" type="ORF">SDJN03_04826</name>
</gene>
<evidence type="ECO:0000313" key="14">
    <source>
        <dbReference type="EMBL" id="KAG6604217.1"/>
    </source>
</evidence>
<feature type="compositionally biased region" description="Basic residues" evidence="12">
    <location>
        <begin position="44"/>
        <end position="61"/>
    </location>
</feature>
<dbReference type="InterPro" id="IPR013766">
    <property type="entry name" value="Thioredoxin_domain"/>
</dbReference>
<dbReference type="PROSITE" id="PS51352">
    <property type="entry name" value="THIOREDOXIN_2"/>
    <property type="match status" value="1"/>
</dbReference>
<feature type="region of interest" description="Disordered" evidence="12">
    <location>
        <begin position="283"/>
        <end position="318"/>
    </location>
</feature>
<keyword evidence="4" id="KW-0150">Chloroplast</keyword>
<dbReference type="GO" id="GO:0009535">
    <property type="term" value="C:chloroplast thylakoid membrane"/>
    <property type="evidence" value="ECO:0007669"/>
    <property type="project" value="TreeGrafter"/>
</dbReference>
<reference evidence="14 15" key="1">
    <citation type="journal article" date="2021" name="Hortic Res">
        <title>The domestication of Cucurbita argyrosperma as revealed by the genome of its wild relative.</title>
        <authorList>
            <person name="Barrera-Redondo J."/>
            <person name="Sanchez-de la Vega G."/>
            <person name="Aguirre-Liguori J.A."/>
            <person name="Castellanos-Morales G."/>
            <person name="Gutierrez-Guerrero Y.T."/>
            <person name="Aguirre-Dugua X."/>
            <person name="Aguirre-Planter E."/>
            <person name="Tenaillon M.I."/>
            <person name="Lira-Saade R."/>
            <person name="Eguiarte L.E."/>
        </authorList>
    </citation>
    <scope>NUCLEOTIDE SEQUENCE [LARGE SCALE GENOMIC DNA]</scope>
    <source>
        <strain evidence="14">JBR-2021</strain>
    </source>
</reference>
<keyword evidence="15" id="KW-1185">Reference proteome</keyword>
<dbReference type="EMBL" id="JAGKQH010000003">
    <property type="protein sequence ID" value="KAG6604217.1"/>
    <property type="molecule type" value="Genomic_DNA"/>
</dbReference>
<keyword evidence="5" id="KW-0934">Plastid</keyword>
<proteinExistence type="inferred from homology"/>
<feature type="domain" description="Thioredoxin" evidence="13">
    <location>
        <begin position="309"/>
        <end position="458"/>
    </location>
</feature>
<evidence type="ECO:0000256" key="10">
    <source>
        <dbReference type="ARBA" id="ARBA00069209"/>
    </source>
</evidence>
<comment type="caution">
    <text evidence="14">The sequence shown here is derived from an EMBL/GenBank/DDBJ whole genome shotgun (WGS) entry which is preliminary data.</text>
</comment>
<feature type="compositionally biased region" description="Polar residues" evidence="12">
    <location>
        <begin position="300"/>
        <end position="314"/>
    </location>
</feature>
<keyword evidence="6" id="KW-0809">Transit peptide</keyword>
<dbReference type="GO" id="GO:0016671">
    <property type="term" value="F:oxidoreductase activity, acting on a sulfur group of donors, disulfide as acceptor"/>
    <property type="evidence" value="ECO:0007669"/>
    <property type="project" value="TreeGrafter"/>
</dbReference>
<dbReference type="PANTHER" id="PTHR47353:SF1">
    <property type="entry name" value="THIOREDOXIN-LIKE PROTEIN HCF164, CHLOROPLASTIC"/>
    <property type="match status" value="1"/>
</dbReference>
<dbReference type="CDD" id="cd02950">
    <property type="entry name" value="TxlA"/>
    <property type="match status" value="1"/>
</dbReference>
<evidence type="ECO:0000259" key="13">
    <source>
        <dbReference type="PROSITE" id="PS51352"/>
    </source>
</evidence>